<dbReference type="Gene3D" id="3.40.50.2000">
    <property type="entry name" value="Glycogen Phosphorylase B"/>
    <property type="match status" value="2"/>
</dbReference>
<dbReference type="InterPro" id="IPR002213">
    <property type="entry name" value="UDP_glucos_trans"/>
</dbReference>
<dbReference type="EMBL" id="VIEB01000071">
    <property type="protein sequence ID" value="TQE08416.1"/>
    <property type="molecule type" value="Genomic_DNA"/>
</dbReference>
<accession>A0A540NBJ2</accession>
<dbReference type="AlphaFoldDB" id="A0A540NBJ2"/>
<dbReference type="PANTHER" id="PTHR48046">
    <property type="entry name" value="UDP-GLYCOSYLTRANSFERASE 72E1"/>
    <property type="match status" value="1"/>
</dbReference>
<evidence type="ECO:0000256" key="5">
    <source>
        <dbReference type="RuleBase" id="RU362057"/>
    </source>
</evidence>
<keyword evidence="7" id="KW-1185">Reference proteome</keyword>
<keyword evidence="2 4" id="KW-0328">Glycosyltransferase</keyword>
<evidence type="ECO:0000256" key="2">
    <source>
        <dbReference type="ARBA" id="ARBA00022676"/>
    </source>
</evidence>
<name>A0A540NBJ2_MALBA</name>
<dbReference type="PROSITE" id="PS00375">
    <property type="entry name" value="UDPGT"/>
    <property type="match status" value="1"/>
</dbReference>
<dbReference type="FunFam" id="3.40.50.2000:FF:000056">
    <property type="entry name" value="Glycosyltransferase"/>
    <property type="match status" value="1"/>
</dbReference>
<comment type="similarity">
    <text evidence="1 4">Belongs to the UDP-glycosyltransferase family.</text>
</comment>
<reference evidence="6 7" key="1">
    <citation type="journal article" date="2019" name="G3 (Bethesda)">
        <title>Sequencing of a Wild Apple (Malus baccata) Genome Unravels the Differences Between Cultivated and Wild Apple Species Regarding Disease Resistance and Cold Tolerance.</title>
        <authorList>
            <person name="Chen X."/>
        </authorList>
    </citation>
    <scope>NUCLEOTIDE SEQUENCE [LARGE SCALE GENOMIC DNA]</scope>
    <source>
        <strain evidence="7">cv. Shandingzi</strain>
        <tissue evidence="6">Leaves</tissue>
    </source>
</reference>
<evidence type="ECO:0000256" key="4">
    <source>
        <dbReference type="RuleBase" id="RU003718"/>
    </source>
</evidence>
<dbReference type="GO" id="GO:0008194">
    <property type="term" value="F:UDP-glycosyltransferase activity"/>
    <property type="evidence" value="ECO:0007669"/>
    <property type="project" value="InterPro"/>
</dbReference>
<organism evidence="6 7">
    <name type="scientific">Malus baccata</name>
    <name type="common">Siberian crab apple</name>
    <name type="synonym">Pyrus baccata</name>
    <dbReference type="NCBI Taxonomy" id="106549"/>
    <lineage>
        <taxon>Eukaryota</taxon>
        <taxon>Viridiplantae</taxon>
        <taxon>Streptophyta</taxon>
        <taxon>Embryophyta</taxon>
        <taxon>Tracheophyta</taxon>
        <taxon>Spermatophyta</taxon>
        <taxon>Magnoliopsida</taxon>
        <taxon>eudicotyledons</taxon>
        <taxon>Gunneridae</taxon>
        <taxon>Pentapetalae</taxon>
        <taxon>rosids</taxon>
        <taxon>fabids</taxon>
        <taxon>Rosales</taxon>
        <taxon>Rosaceae</taxon>
        <taxon>Amygdaloideae</taxon>
        <taxon>Maleae</taxon>
        <taxon>Malus</taxon>
    </lineage>
</organism>
<dbReference type="Pfam" id="PF00201">
    <property type="entry name" value="UDPGT"/>
    <property type="match status" value="1"/>
</dbReference>
<dbReference type="CDD" id="cd03784">
    <property type="entry name" value="GT1_Gtf-like"/>
    <property type="match status" value="1"/>
</dbReference>
<evidence type="ECO:0000313" key="6">
    <source>
        <dbReference type="EMBL" id="TQE08416.1"/>
    </source>
</evidence>
<dbReference type="PANTHER" id="PTHR48046:SF6">
    <property type="entry name" value="GLYCOSYLTRANSFERASE"/>
    <property type="match status" value="1"/>
</dbReference>
<dbReference type="InterPro" id="IPR035595">
    <property type="entry name" value="UDP_glycos_trans_CS"/>
</dbReference>
<evidence type="ECO:0000313" key="7">
    <source>
        <dbReference type="Proteomes" id="UP000315295"/>
    </source>
</evidence>
<evidence type="ECO:0000256" key="1">
    <source>
        <dbReference type="ARBA" id="ARBA00009995"/>
    </source>
</evidence>
<dbReference type="SUPFAM" id="SSF53756">
    <property type="entry name" value="UDP-Glycosyltransferase/glycogen phosphorylase"/>
    <property type="match status" value="1"/>
</dbReference>
<protein>
    <recommendedName>
        <fullName evidence="5">Glycosyltransferase</fullName>
        <ecNumber evidence="5">2.4.1.-</ecNumber>
    </recommendedName>
</protein>
<sequence>MKLDLDTQQQQKLKPPHVALVPSPGLGHLIPLVELANRLIVHHNFTVTFVIPNDGSCTKPHRKVLQALDLLSVSATFLPPVNFDDLPEGSQIETRIALTMARSLSALRELVKVLAESTRLVAIVFYVFGSDAFDMAKEFHVAPYLFWSNEAYAAVLRTSKKLLLAAGVLVNSSLDLEPDVFKALKKGRAQGPTDGGINGQHECLCWLDKQLRGSVLFVAFGSGGTLSLEQIQELALGLEMSGQRFLWVVKRPNETAKNGTYFAPNRFLDPLGFLPNEFLERTKDVGLVVPSWVPQVQVLSHAPLGGLITHCGWNSVLESVVNGVPLIAWPLYAEQRSNAVLLADDIKIAWRVKVNEKGIVESQDIAKYARGLIEGDEGKLPRKKVKELQEASKVALSPEGLST</sequence>
<dbReference type="STRING" id="106549.A0A540NBJ2"/>
<proteinExistence type="inferred from homology"/>
<dbReference type="Proteomes" id="UP000315295">
    <property type="component" value="Unassembled WGS sequence"/>
</dbReference>
<dbReference type="EC" id="2.4.1.-" evidence="5"/>
<gene>
    <name evidence="6" type="ORF">C1H46_005891</name>
</gene>
<keyword evidence="3 4" id="KW-0808">Transferase</keyword>
<comment type="caution">
    <text evidence="6">The sequence shown here is derived from an EMBL/GenBank/DDBJ whole genome shotgun (WGS) entry which is preliminary data.</text>
</comment>
<evidence type="ECO:0000256" key="3">
    <source>
        <dbReference type="ARBA" id="ARBA00022679"/>
    </source>
</evidence>